<dbReference type="PANTHER" id="PTHR11060:SF0">
    <property type="entry name" value="PROTEIN MEMO1"/>
    <property type="match status" value="1"/>
</dbReference>
<evidence type="ECO:0000256" key="2">
    <source>
        <dbReference type="SAM" id="MobiDB-lite"/>
    </source>
</evidence>
<keyword evidence="3" id="KW-0812">Transmembrane</keyword>
<gene>
    <name evidence="4" type="ORF">JX265_005932</name>
</gene>
<feature type="compositionally biased region" description="Low complexity" evidence="2">
    <location>
        <begin position="333"/>
        <end position="356"/>
    </location>
</feature>
<evidence type="ECO:0008006" key="6">
    <source>
        <dbReference type="Google" id="ProtNLM"/>
    </source>
</evidence>
<dbReference type="AlphaFoldDB" id="A0A9P9WMN7"/>
<keyword evidence="5" id="KW-1185">Reference proteome</keyword>
<evidence type="ECO:0000256" key="3">
    <source>
        <dbReference type="SAM" id="Phobius"/>
    </source>
</evidence>
<dbReference type="Pfam" id="PF01875">
    <property type="entry name" value="Memo"/>
    <property type="match status" value="1"/>
</dbReference>
<evidence type="ECO:0000313" key="5">
    <source>
        <dbReference type="Proteomes" id="UP000829685"/>
    </source>
</evidence>
<comment type="similarity">
    <text evidence="1">Belongs to the MEMO1 family.</text>
</comment>
<evidence type="ECO:0000313" key="4">
    <source>
        <dbReference type="EMBL" id="KAI1870892.1"/>
    </source>
</evidence>
<dbReference type="NCBIfam" id="TIGR04336">
    <property type="entry name" value="AmmeMemoSam_B"/>
    <property type="match status" value="1"/>
</dbReference>
<dbReference type="PANTHER" id="PTHR11060">
    <property type="entry name" value="PROTEIN MEMO1"/>
    <property type="match status" value="1"/>
</dbReference>
<feature type="transmembrane region" description="Helical" evidence="3">
    <location>
        <begin position="361"/>
        <end position="381"/>
    </location>
</feature>
<keyword evidence="3" id="KW-1133">Transmembrane helix</keyword>
<dbReference type="Pfam" id="PF04241">
    <property type="entry name" value="DUF423"/>
    <property type="match status" value="1"/>
</dbReference>
<feature type="transmembrane region" description="Helical" evidence="3">
    <location>
        <begin position="428"/>
        <end position="448"/>
    </location>
</feature>
<name>A0A9P9WMN7_9PEZI</name>
<feature type="transmembrane region" description="Helical" evidence="3">
    <location>
        <begin position="460"/>
        <end position="478"/>
    </location>
</feature>
<protein>
    <recommendedName>
        <fullName evidence="6">DUF423-domain-containing protein</fullName>
    </recommendedName>
</protein>
<keyword evidence="3" id="KW-0472">Membrane</keyword>
<dbReference type="Gene3D" id="3.40.830.10">
    <property type="entry name" value="LigB-like"/>
    <property type="match status" value="1"/>
</dbReference>
<dbReference type="InterPro" id="IPR002737">
    <property type="entry name" value="MEMO1_fam"/>
</dbReference>
<proteinExistence type="inferred from homology"/>
<evidence type="ECO:0000256" key="1">
    <source>
        <dbReference type="ARBA" id="ARBA00006315"/>
    </source>
</evidence>
<feature type="region of interest" description="Disordered" evidence="2">
    <location>
        <begin position="318"/>
        <end position="356"/>
    </location>
</feature>
<dbReference type="HAMAP" id="MF_00055">
    <property type="entry name" value="MEMO1"/>
    <property type="match status" value="1"/>
</dbReference>
<dbReference type="EMBL" id="JAFIMR010000013">
    <property type="protein sequence ID" value="KAI1870892.1"/>
    <property type="molecule type" value="Genomic_DNA"/>
</dbReference>
<reference evidence="4" key="1">
    <citation type="submission" date="2021-03" db="EMBL/GenBank/DDBJ databases">
        <title>Revisited historic fungal species revealed as producer of novel bioactive compounds through whole genome sequencing and comparative genomics.</title>
        <authorList>
            <person name="Vignolle G.A."/>
            <person name="Hochenegger N."/>
            <person name="Mach R.L."/>
            <person name="Mach-Aigner A.R."/>
            <person name="Javad Rahimi M."/>
            <person name="Salim K.A."/>
            <person name="Chan C.M."/>
            <person name="Lim L.B.L."/>
            <person name="Cai F."/>
            <person name="Druzhinina I.S."/>
            <person name="U'Ren J.M."/>
            <person name="Derntl C."/>
        </authorList>
    </citation>
    <scope>NUCLEOTIDE SEQUENCE</scope>
    <source>
        <strain evidence="4">TUCIM 5799</strain>
    </source>
</reference>
<accession>A0A9P9WMN7</accession>
<dbReference type="InterPro" id="IPR006696">
    <property type="entry name" value="DUF423"/>
</dbReference>
<sequence>MALKGTREASHADSWYVGDPGQLNKELDGYLATVPSSINESSLPIPGAKVVIAPHAGYSYSGECAAWAYKCLDLSKAKRVFVLGPSHTYYLRGCALTKFAKYETPFGDLTVDSAVIQELRDSGKFADIPSDKDVREHSLEMHLPYVYKRLEQTFTSMTDFPTIVPILIGDNNGPQEKEFGKLLAPYLADPETAFVVSSDFCHWGYRFDYRPFTKGSPIHEHIKDIDHQAMDAIEGGKHDDFVANLARTKNTVCGRHPIGVTMAALEVLAKDNSEEAKNRFKFVQYQRSDLVQDMGGSSKWEVDNRGWDLYPRVAQQIKQMSPEETERSHDEQSPLLPSAAGPSPKPAPADSSPTPSQLRTMAILSTLAAIYGGTAVALGAFGAHGLKKRIADPQRIQNWGTAAQYQLVHSVATLVVASLAPQARAHKWAGGLFIAGMTMFSGSIYLLTIDPQRFKAMGPVTPLGGLCFIAGWTALAIGSRGRVGLGTLSGR</sequence>
<dbReference type="CDD" id="cd07361">
    <property type="entry name" value="MEMO_like"/>
    <property type="match status" value="1"/>
</dbReference>
<organism evidence="4 5">
    <name type="scientific">Neoarthrinium moseri</name>
    <dbReference type="NCBI Taxonomy" id="1658444"/>
    <lineage>
        <taxon>Eukaryota</taxon>
        <taxon>Fungi</taxon>
        <taxon>Dikarya</taxon>
        <taxon>Ascomycota</taxon>
        <taxon>Pezizomycotina</taxon>
        <taxon>Sordariomycetes</taxon>
        <taxon>Xylariomycetidae</taxon>
        <taxon>Amphisphaeriales</taxon>
        <taxon>Apiosporaceae</taxon>
        <taxon>Neoarthrinium</taxon>
    </lineage>
</organism>
<comment type="caution">
    <text evidence="4">The sequence shown here is derived from an EMBL/GenBank/DDBJ whole genome shotgun (WGS) entry which is preliminary data.</text>
</comment>
<dbReference type="Proteomes" id="UP000829685">
    <property type="component" value="Unassembled WGS sequence"/>
</dbReference>